<reference evidence="1 2" key="1">
    <citation type="journal article" date="2023" name="Microorganisms">
        <title>Isolation and Genomic Characteristics of Cat-Borne Campylobacter felis sp. nov. and Sheep-Borne Campylobacter ovis sp. nov.</title>
        <authorList>
            <person name="Wang H."/>
            <person name="Li Y."/>
            <person name="Gu Y."/>
            <person name="Zhou G."/>
            <person name="Chen X."/>
            <person name="Zhang X."/>
            <person name="Shao Z."/>
            <person name="Zhang J."/>
            <person name="Zhang M."/>
        </authorList>
    </citation>
    <scope>NUCLEOTIDE SEQUENCE [LARGE SCALE GENOMIC DNA]</scope>
    <source>
        <strain evidence="1 2">XJK30-2</strain>
    </source>
</reference>
<dbReference type="Proteomes" id="UP001173802">
    <property type="component" value="Unassembled WGS sequence"/>
</dbReference>
<sequence length="100" mass="11488">MTERGRCSRIHFLRSAFSKETSPSGERYPLFSKKTSLRLFCVSKIAAIHRIHFFTCGGFLSLQDTALAWRSTPRPLSLRAVLLHRVAIHFQKVDSSVDYF</sequence>
<evidence type="ECO:0000313" key="1">
    <source>
        <dbReference type="EMBL" id="MDL0082269.1"/>
    </source>
</evidence>
<dbReference type="EMBL" id="JANURN010000005">
    <property type="protein sequence ID" value="MDL0082269.1"/>
    <property type="molecule type" value="Genomic_DNA"/>
</dbReference>
<comment type="caution">
    <text evidence="1">The sequence shown here is derived from an EMBL/GenBank/DDBJ whole genome shotgun (WGS) entry which is preliminary data.</text>
</comment>
<proteinExistence type="predicted"/>
<accession>A0ACC6FSL4</accession>
<name>A0ACC6FSL4_9HELI</name>
<gene>
    <name evidence="1" type="ORF">NYG90_06240</name>
</gene>
<organism evidence="1 2">
    <name type="scientific">Helicobacter zhangjianzhongii</name>
    <dbReference type="NCBI Taxonomy" id="2974574"/>
    <lineage>
        <taxon>Bacteria</taxon>
        <taxon>Pseudomonadati</taxon>
        <taxon>Campylobacterota</taxon>
        <taxon>Epsilonproteobacteria</taxon>
        <taxon>Campylobacterales</taxon>
        <taxon>Helicobacteraceae</taxon>
        <taxon>Helicobacter</taxon>
    </lineage>
</organism>
<keyword evidence="2" id="KW-1185">Reference proteome</keyword>
<protein>
    <submittedName>
        <fullName evidence="1">Uncharacterized protein</fullName>
    </submittedName>
</protein>
<evidence type="ECO:0000313" key="2">
    <source>
        <dbReference type="Proteomes" id="UP001173802"/>
    </source>
</evidence>